<dbReference type="UniPathway" id="UPA00588">
    <property type="reaction ID" value="UER00649"/>
</dbReference>
<feature type="binding site" evidence="6">
    <location>
        <begin position="57"/>
        <end position="59"/>
    </location>
    <ligand>
        <name>AMP</name>
        <dbReference type="ChEBI" id="CHEBI:456215"/>
    </ligand>
</feature>
<keyword evidence="6" id="KW-0862">Zinc</keyword>
<feature type="domain" description="Adenylate kinase active site lid" evidence="9">
    <location>
        <begin position="127"/>
        <end position="162"/>
    </location>
</feature>
<dbReference type="AlphaFoldDB" id="A0A1M5QPC9"/>
<dbReference type="SUPFAM" id="SSF52540">
    <property type="entry name" value="P-loop containing nucleoside triphosphate hydrolases"/>
    <property type="match status" value="1"/>
</dbReference>
<feature type="binding site" evidence="6">
    <location>
        <position position="171"/>
    </location>
    <ligand>
        <name>AMP</name>
        <dbReference type="ChEBI" id="CHEBI:456215"/>
    </ligand>
</feature>
<name>A0A1M5QPC9_9FIRM</name>
<evidence type="ECO:0000256" key="6">
    <source>
        <dbReference type="HAMAP-Rule" id="MF_00235"/>
    </source>
</evidence>
<dbReference type="GO" id="GO:0004017">
    <property type="term" value="F:AMP kinase activity"/>
    <property type="evidence" value="ECO:0007669"/>
    <property type="project" value="UniProtKB-UniRule"/>
</dbReference>
<feature type="binding site" evidence="6">
    <location>
        <begin position="136"/>
        <end position="137"/>
    </location>
    <ligand>
        <name>ATP</name>
        <dbReference type="ChEBI" id="CHEBI:30616"/>
    </ligand>
</feature>
<feature type="binding site" evidence="6">
    <location>
        <begin position="85"/>
        <end position="88"/>
    </location>
    <ligand>
        <name>AMP</name>
        <dbReference type="ChEBI" id="CHEBI:456215"/>
    </ligand>
</feature>
<dbReference type="EMBL" id="FQXI01000003">
    <property type="protein sequence ID" value="SHH15679.1"/>
    <property type="molecule type" value="Genomic_DNA"/>
</dbReference>
<keyword evidence="11" id="KW-1185">Reference proteome</keyword>
<evidence type="ECO:0000313" key="11">
    <source>
        <dbReference type="Proteomes" id="UP000184032"/>
    </source>
</evidence>
<feature type="binding site" evidence="6">
    <location>
        <position position="31"/>
    </location>
    <ligand>
        <name>AMP</name>
        <dbReference type="ChEBI" id="CHEBI:456215"/>
    </ligand>
</feature>
<dbReference type="NCBIfam" id="NF001381">
    <property type="entry name" value="PRK00279.1-3"/>
    <property type="match status" value="1"/>
</dbReference>
<keyword evidence="2 6" id="KW-0545">Nucleotide biosynthesis</keyword>
<keyword evidence="4 6" id="KW-0418">Kinase</keyword>
<organism evidence="10 11">
    <name type="scientific">Anaerosphaera aminiphila DSM 21120</name>
    <dbReference type="NCBI Taxonomy" id="1120995"/>
    <lineage>
        <taxon>Bacteria</taxon>
        <taxon>Bacillati</taxon>
        <taxon>Bacillota</taxon>
        <taxon>Tissierellia</taxon>
        <taxon>Tissierellales</taxon>
        <taxon>Peptoniphilaceae</taxon>
        <taxon>Anaerosphaera</taxon>
    </lineage>
</organism>
<dbReference type="OrthoDB" id="9805030at2"/>
<dbReference type="InterPro" id="IPR006259">
    <property type="entry name" value="Adenyl_kin_sub"/>
</dbReference>
<evidence type="ECO:0000256" key="8">
    <source>
        <dbReference type="RuleBase" id="RU003331"/>
    </source>
</evidence>
<feature type="region of interest" description="LID" evidence="6">
    <location>
        <begin position="126"/>
        <end position="163"/>
    </location>
</feature>
<evidence type="ECO:0000256" key="3">
    <source>
        <dbReference type="ARBA" id="ARBA00022741"/>
    </source>
</evidence>
<feature type="binding site" evidence="6">
    <location>
        <position position="127"/>
    </location>
    <ligand>
        <name>ATP</name>
        <dbReference type="ChEBI" id="CHEBI:30616"/>
    </ligand>
</feature>
<dbReference type="HAMAP" id="MF_00235">
    <property type="entry name" value="Adenylate_kinase_Adk"/>
    <property type="match status" value="1"/>
</dbReference>
<dbReference type="GO" id="GO:0005737">
    <property type="term" value="C:cytoplasm"/>
    <property type="evidence" value="ECO:0007669"/>
    <property type="project" value="UniProtKB-SubCell"/>
</dbReference>
<evidence type="ECO:0000256" key="7">
    <source>
        <dbReference type="RuleBase" id="RU003330"/>
    </source>
</evidence>
<dbReference type="EC" id="2.7.4.3" evidence="6 8"/>
<feature type="binding site" evidence="6">
    <location>
        <position position="160"/>
    </location>
    <ligand>
        <name>AMP</name>
        <dbReference type="ChEBI" id="CHEBI:456215"/>
    </ligand>
</feature>
<keyword evidence="6" id="KW-0479">Metal-binding</keyword>
<feature type="binding site" evidence="6">
    <location>
        <position position="150"/>
    </location>
    <ligand>
        <name>Zn(2+)</name>
        <dbReference type="ChEBI" id="CHEBI:29105"/>
        <note>structural</note>
    </ligand>
</feature>
<feature type="binding site" evidence="6">
    <location>
        <position position="199"/>
    </location>
    <ligand>
        <name>ATP</name>
        <dbReference type="ChEBI" id="CHEBI:30616"/>
    </ligand>
</feature>
<dbReference type="GO" id="GO:0044209">
    <property type="term" value="P:AMP salvage"/>
    <property type="evidence" value="ECO:0007669"/>
    <property type="project" value="UniProtKB-UniRule"/>
</dbReference>
<feature type="binding site" evidence="6">
    <location>
        <position position="153"/>
    </location>
    <ligand>
        <name>Zn(2+)</name>
        <dbReference type="ChEBI" id="CHEBI:29105"/>
        <note>structural</note>
    </ligand>
</feature>
<feature type="binding site" evidence="6">
    <location>
        <position position="92"/>
    </location>
    <ligand>
        <name>AMP</name>
        <dbReference type="ChEBI" id="CHEBI:456215"/>
    </ligand>
</feature>
<dbReference type="InterPro" id="IPR000850">
    <property type="entry name" value="Adenylat/UMP-CMP_kin"/>
</dbReference>
<reference evidence="10 11" key="1">
    <citation type="submission" date="2016-11" db="EMBL/GenBank/DDBJ databases">
        <authorList>
            <person name="Jaros S."/>
            <person name="Januszkiewicz K."/>
            <person name="Wedrychowicz H."/>
        </authorList>
    </citation>
    <scope>NUCLEOTIDE SEQUENCE [LARGE SCALE GENOMIC DNA]</scope>
    <source>
        <strain evidence="10 11">DSM 21120</strain>
    </source>
</reference>
<proteinExistence type="inferred from homology"/>
<dbReference type="Gene3D" id="3.40.50.300">
    <property type="entry name" value="P-loop containing nucleotide triphosphate hydrolases"/>
    <property type="match status" value="1"/>
</dbReference>
<evidence type="ECO:0000256" key="5">
    <source>
        <dbReference type="ARBA" id="ARBA00022840"/>
    </source>
</evidence>
<protein>
    <recommendedName>
        <fullName evidence="6 8">Adenylate kinase</fullName>
        <shortName evidence="6">AK</shortName>
        <ecNumber evidence="6 8">2.7.4.3</ecNumber>
    </recommendedName>
    <alternativeName>
        <fullName evidence="6">ATP-AMP transphosphorylase</fullName>
    </alternativeName>
    <alternativeName>
        <fullName evidence="6">ATP:AMP phosphotransferase</fullName>
    </alternativeName>
    <alternativeName>
        <fullName evidence="6">Adenylate monophosphate kinase</fullName>
    </alternativeName>
</protein>
<dbReference type="PANTHER" id="PTHR23359">
    <property type="entry name" value="NUCLEOTIDE KINASE"/>
    <property type="match status" value="1"/>
</dbReference>
<dbReference type="Pfam" id="PF00406">
    <property type="entry name" value="ADK"/>
    <property type="match status" value="1"/>
</dbReference>
<comment type="subcellular location">
    <subcellularLocation>
        <location evidence="6 8">Cytoplasm</location>
    </subcellularLocation>
</comment>
<gene>
    <name evidence="6" type="primary">adk</name>
    <name evidence="10" type="ORF">SAMN02745245_00678</name>
</gene>
<dbReference type="FunFam" id="3.40.50.300:FF:000106">
    <property type="entry name" value="Adenylate kinase mitochondrial"/>
    <property type="match status" value="1"/>
</dbReference>
<dbReference type="PROSITE" id="PS00113">
    <property type="entry name" value="ADENYLATE_KINASE"/>
    <property type="match status" value="1"/>
</dbReference>
<comment type="pathway">
    <text evidence="6">Purine metabolism; AMP biosynthesis via salvage pathway; AMP from ADP: step 1/1.</text>
</comment>
<feature type="binding site" evidence="6">
    <location>
        <position position="133"/>
    </location>
    <ligand>
        <name>Zn(2+)</name>
        <dbReference type="ChEBI" id="CHEBI:29105"/>
        <note>structural</note>
    </ligand>
</feature>
<feature type="binding site" evidence="6">
    <location>
        <begin position="10"/>
        <end position="15"/>
    </location>
    <ligand>
        <name>ATP</name>
        <dbReference type="ChEBI" id="CHEBI:30616"/>
    </ligand>
</feature>
<dbReference type="RefSeq" id="WP_073183771.1">
    <property type="nucleotide sequence ID" value="NZ_FQXI01000003.1"/>
</dbReference>
<comment type="domain">
    <text evidence="6">Consists of three domains, a large central CORE domain and two small peripheral domains, NMPbind and LID, which undergo movements during catalysis. The LID domain closes over the site of phosphoryl transfer upon ATP binding. Assembling and dissambling the active center during each catalytic cycle provides an effective means to prevent ATP hydrolysis. Some bacteria have evolved a zinc-coordinating structure that stabilizes the LID domain.</text>
</comment>
<dbReference type="Pfam" id="PF05191">
    <property type="entry name" value="ADK_lid"/>
    <property type="match status" value="1"/>
</dbReference>
<dbReference type="NCBIfam" id="NF001380">
    <property type="entry name" value="PRK00279.1-2"/>
    <property type="match status" value="1"/>
</dbReference>
<comment type="function">
    <text evidence="6">Catalyzes the reversible transfer of the terminal phosphate group between ATP and AMP. Plays an important role in cellular energy homeostasis and in adenine nucleotide metabolism.</text>
</comment>
<feature type="binding site" evidence="6">
    <location>
        <position position="36"/>
    </location>
    <ligand>
        <name>AMP</name>
        <dbReference type="ChEBI" id="CHEBI:456215"/>
    </ligand>
</feature>
<dbReference type="PRINTS" id="PR00094">
    <property type="entry name" value="ADENYLTKNASE"/>
</dbReference>
<comment type="similarity">
    <text evidence="6 7">Belongs to the adenylate kinase family.</text>
</comment>
<comment type="catalytic activity">
    <reaction evidence="6 8">
        <text>AMP + ATP = 2 ADP</text>
        <dbReference type="Rhea" id="RHEA:12973"/>
        <dbReference type="ChEBI" id="CHEBI:30616"/>
        <dbReference type="ChEBI" id="CHEBI:456215"/>
        <dbReference type="ChEBI" id="CHEBI:456216"/>
        <dbReference type="EC" id="2.7.4.3"/>
    </reaction>
</comment>
<evidence type="ECO:0000313" key="10">
    <source>
        <dbReference type="EMBL" id="SHH15679.1"/>
    </source>
</evidence>
<keyword evidence="1 6" id="KW-0808">Transferase</keyword>
<evidence type="ECO:0000259" key="9">
    <source>
        <dbReference type="Pfam" id="PF05191"/>
    </source>
</evidence>
<comment type="subunit">
    <text evidence="6 8">Monomer.</text>
</comment>
<feature type="binding site" evidence="6">
    <location>
        <position position="130"/>
    </location>
    <ligand>
        <name>Zn(2+)</name>
        <dbReference type="ChEBI" id="CHEBI:29105"/>
        <note>structural</note>
    </ligand>
</feature>
<dbReference type="CDD" id="cd01428">
    <property type="entry name" value="ADK"/>
    <property type="match status" value="1"/>
</dbReference>
<dbReference type="InterPro" id="IPR033690">
    <property type="entry name" value="Adenylat_kinase_CS"/>
</dbReference>
<evidence type="ECO:0000256" key="1">
    <source>
        <dbReference type="ARBA" id="ARBA00022679"/>
    </source>
</evidence>
<dbReference type="NCBIfam" id="NF011100">
    <property type="entry name" value="PRK14527.1"/>
    <property type="match status" value="1"/>
</dbReference>
<dbReference type="GO" id="GO:0005524">
    <property type="term" value="F:ATP binding"/>
    <property type="evidence" value="ECO:0007669"/>
    <property type="project" value="UniProtKB-UniRule"/>
</dbReference>
<dbReference type="InterPro" id="IPR007862">
    <property type="entry name" value="Adenylate_kinase_lid-dom"/>
</dbReference>
<evidence type="ECO:0000256" key="2">
    <source>
        <dbReference type="ARBA" id="ARBA00022727"/>
    </source>
</evidence>
<dbReference type="Proteomes" id="UP000184032">
    <property type="component" value="Unassembled WGS sequence"/>
</dbReference>
<accession>A0A1M5QPC9</accession>
<keyword evidence="3 6" id="KW-0547">Nucleotide-binding</keyword>
<dbReference type="NCBIfam" id="TIGR01351">
    <property type="entry name" value="adk"/>
    <property type="match status" value="1"/>
</dbReference>
<dbReference type="STRING" id="1120995.SAMN02745245_00678"/>
<evidence type="ECO:0000256" key="4">
    <source>
        <dbReference type="ARBA" id="ARBA00022777"/>
    </source>
</evidence>
<keyword evidence="5 6" id="KW-0067">ATP-binding</keyword>
<dbReference type="InterPro" id="IPR027417">
    <property type="entry name" value="P-loop_NTPase"/>
</dbReference>
<keyword evidence="6" id="KW-0963">Cytoplasm</keyword>
<feature type="region of interest" description="NMP" evidence="6">
    <location>
        <begin position="30"/>
        <end position="59"/>
    </location>
</feature>
<sequence>MKLVILGPPGAGKGTQADFIIKKYNIPHISTGDIFRENIKNNTELGKKAKAYMDKGLLVPDEVVIEIVQDRIVKDDCKDGFLLDGFPRTVAQAVSLDAELDKLGTKLDRVININVDQSILVDRAVGRRICKTCGATYHIKYNPPKVEGICDIDQTPLIQRDDDVKETVETRIQVYFDQTSPLIDYYHAQGLLLDIDGDQDIKKVFEDIVQGLNN</sequence>
<dbReference type="GO" id="GO:0008270">
    <property type="term" value="F:zinc ion binding"/>
    <property type="evidence" value="ECO:0007669"/>
    <property type="project" value="UniProtKB-UniRule"/>
</dbReference>